<feature type="domain" description="4Fe-4S ferredoxin-type" evidence="11">
    <location>
        <begin position="482"/>
        <end position="514"/>
    </location>
</feature>
<sequence>MLFGDKLLTVIFYASLAVFVLGTLYKVYRWFKAKVGAQAPDAAPGERMGAAFKGVVGMIFSKKLFTFLEALVLDVILGRRQFQVDKMRWIMHSMILWGFTLLVIFHAFGNLVNPWFVGEYYSTLNPFWVLRDVFAVMVFVGIILAIVRRVAKKSPRLSSSPMDIYAIIIVTVIMCSGVLYQAAQMTSYSMFVEMVEDWAGLDMMDDEEDVQAIEAFWVADYGLVSPNIEEPDPDMVEMGIDANDSYCASCHTASPKAFLSYGFAKMLSPMAGVLDGSRNALKYLHLLACFLGLAYLPFSKMFHLVSTPISLIASRVMDENSLPENIATRQAMELDACVHCCTCSNTCSAMMASVTSGNKLVLPSEKMQSLKKLANGGELNADELEAVSYGVYMCTNCNRCTAVCPSGIILKDLWMSIRESLIQKQKAQPMVLTPLSFFRGYNRARIAPETYGAPAQKAQDAVAGKFEQLAAKDASIDITQASSAEANPMFAYCFGCQTCTTVCPVVGSFENPEEELGLVPHQIMCSLAMGLEEMASGSKMIWDCLTCYQCQEHCPQKVPVADILYDLKNMAAARVLPEKQTESRKTK</sequence>
<dbReference type="HOGENOM" id="CLU_017651_0_0_7"/>
<dbReference type="Gene3D" id="1.20.950.20">
    <property type="entry name" value="Transmembrane di-heme cytochromes, Chain C"/>
    <property type="match status" value="2"/>
</dbReference>
<keyword evidence="3 10" id="KW-0812">Transmembrane</keyword>
<evidence type="ECO:0000256" key="3">
    <source>
        <dbReference type="ARBA" id="ARBA00022692"/>
    </source>
</evidence>
<dbReference type="GO" id="GO:0016491">
    <property type="term" value="F:oxidoreductase activity"/>
    <property type="evidence" value="ECO:0007669"/>
    <property type="project" value="UniProtKB-KW"/>
</dbReference>
<dbReference type="InterPro" id="IPR036197">
    <property type="entry name" value="NarG-like_sf"/>
</dbReference>
<dbReference type="SUPFAM" id="SSF103501">
    <property type="entry name" value="Respiratory nitrate reductase 1 gamma chain"/>
    <property type="match status" value="2"/>
</dbReference>
<feature type="transmembrane region" description="Helical" evidence="10">
    <location>
        <begin position="163"/>
        <end position="183"/>
    </location>
</feature>
<dbReference type="GO" id="GO:0051536">
    <property type="term" value="F:iron-sulfur cluster binding"/>
    <property type="evidence" value="ECO:0007669"/>
    <property type="project" value="UniProtKB-KW"/>
</dbReference>
<keyword evidence="6" id="KW-0560">Oxidoreductase</keyword>
<evidence type="ECO:0000259" key="11">
    <source>
        <dbReference type="PROSITE" id="PS51379"/>
    </source>
</evidence>
<evidence type="ECO:0000256" key="7">
    <source>
        <dbReference type="ARBA" id="ARBA00023004"/>
    </source>
</evidence>
<dbReference type="PROSITE" id="PS00198">
    <property type="entry name" value="4FE4S_FER_1"/>
    <property type="match status" value="3"/>
</dbReference>
<feature type="transmembrane region" description="Helical" evidence="10">
    <location>
        <begin position="128"/>
        <end position="151"/>
    </location>
</feature>
<dbReference type="InterPro" id="IPR009051">
    <property type="entry name" value="Helical_ferredxn"/>
</dbReference>
<evidence type="ECO:0000256" key="9">
    <source>
        <dbReference type="ARBA" id="ARBA00023136"/>
    </source>
</evidence>
<proteinExistence type="predicted"/>
<feature type="domain" description="4Fe-4S ferredoxin-type" evidence="11">
    <location>
        <begin position="385"/>
        <end position="413"/>
    </location>
</feature>
<reference evidence="12 13" key="1">
    <citation type="journal article" date="2012" name="Environ. Microbiol.">
        <title>The genome sequence of Desulfatibacillum alkenivorans AK-01: a blueprint for anaerobic alkane oxidation.</title>
        <authorList>
            <person name="Callaghan A.V."/>
            <person name="Morris B.E."/>
            <person name="Pereira I.A."/>
            <person name="McInerney M.J."/>
            <person name="Austin R.N."/>
            <person name="Groves J.T."/>
            <person name="Kukor J.J."/>
            <person name="Suflita J.M."/>
            <person name="Young L.Y."/>
            <person name="Zylstra G.J."/>
            <person name="Wawrik B."/>
        </authorList>
    </citation>
    <scope>NUCLEOTIDE SEQUENCE [LARGE SCALE GENOMIC DNA]</scope>
    <source>
        <strain evidence="12 13">AK-01</strain>
    </source>
</reference>
<comment type="subcellular location">
    <subcellularLocation>
        <location evidence="1">Cell membrane</location>
        <topology evidence="1">Multi-pass membrane protein</topology>
    </subcellularLocation>
</comment>
<evidence type="ECO:0000256" key="4">
    <source>
        <dbReference type="ARBA" id="ARBA00022723"/>
    </source>
</evidence>
<dbReference type="GO" id="GO:0005886">
    <property type="term" value="C:plasma membrane"/>
    <property type="evidence" value="ECO:0007669"/>
    <property type="project" value="UniProtKB-SubCell"/>
</dbReference>
<keyword evidence="8" id="KW-0411">Iron-sulfur</keyword>
<keyword evidence="9 10" id="KW-0472">Membrane</keyword>
<dbReference type="PANTHER" id="PTHR43255:SF2">
    <property type="entry name" value="HETERODISULFIDE REDUCTASE RELATED PROTEIN"/>
    <property type="match status" value="1"/>
</dbReference>
<dbReference type="AlphaFoldDB" id="B8FDV6"/>
<feature type="transmembrane region" description="Helical" evidence="10">
    <location>
        <begin position="7"/>
        <end position="25"/>
    </location>
</feature>
<dbReference type="InterPro" id="IPR017900">
    <property type="entry name" value="4Fe4S_Fe_S_CS"/>
</dbReference>
<dbReference type="Gene3D" id="1.10.1060.10">
    <property type="entry name" value="Alpha-helical ferredoxin"/>
    <property type="match status" value="2"/>
</dbReference>
<dbReference type="PROSITE" id="PS51379">
    <property type="entry name" value="4FE4S_FER_2"/>
    <property type="match status" value="2"/>
</dbReference>
<evidence type="ECO:0000256" key="5">
    <source>
        <dbReference type="ARBA" id="ARBA00022989"/>
    </source>
</evidence>
<evidence type="ECO:0000256" key="2">
    <source>
        <dbReference type="ARBA" id="ARBA00022475"/>
    </source>
</evidence>
<dbReference type="Proteomes" id="UP000000739">
    <property type="component" value="Chromosome"/>
</dbReference>
<dbReference type="InterPro" id="IPR023234">
    <property type="entry name" value="NarG-like_domain"/>
</dbReference>
<evidence type="ECO:0000313" key="13">
    <source>
        <dbReference type="Proteomes" id="UP000000739"/>
    </source>
</evidence>
<evidence type="ECO:0000313" key="12">
    <source>
        <dbReference type="EMBL" id="ACL06737.1"/>
    </source>
</evidence>
<dbReference type="InterPro" id="IPR051460">
    <property type="entry name" value="HdrC_iron-sulfur_subunit"/>
</dbReference>
<keyword evidence="13" id="KW-1185">Reference proteome</keyword>
<dbReference type="Pfam" id="PF02665">
    <property type="entry name" value="Nitrate_red_gam"/>
    <property type="match status" value="1"/>
</dbReference>
<feature type="transmembrane region" description="Helical" evidence="10">
    <location>
        <begin position="89"/>
        <end position="108"/>
    </location>
</feature>
<keyword evidence="7" id="KW-0408">Iron</keyword>
<evidence type="ECO:0000256" key="6">
    <source>
        <dbReference type="ARBA" id="ARBA00023002"/>
    </source>
</evidence>
<dbReference type="GO" id="GO:0046872">
    <property type="term" value="F:metal ion binding"/>
    <property type="evidence" value="ECO:0007669"/>
    <property type="project" value="UniProtKB-KW"/>
</dbReference>
<keyword evidence="5 10" id="KW-1133">Transmembrane helix</keyword>
<accession>B8FDV6</accession>
<gene>
    <name evidence="12" type="ordered locus">Dalk_5066</name>
</gene>
<organism evidence="12 13">
    <name type="scientific">Desulfatibacillum aliphaticivorans</name>
    <dbReference type="NCBI Taxonomy" id="218208"/>
    <lineage>
        <taxon>Bacteria</taxon>
        <taxon>Pseudomonadati</taxon>
        <taxon>Thermodesulfobacteriota</taxon>
        <taxon>Desulfobacteria</taxon>
        <taxon>Desulfobacterales</taxon>
        <taxon>Desulfatibacillaceae</taxon>
        <taxon>Desulfatibacillum</taxon>
    </lineage>
</organism>
<dbReference type="Pfam" id="PF13183">
    <property type="entry name" value="Fer4_8"/>
    <property type="match status" value="2"/>
</dbReference>
<dbReference type="KEGG" id="dal:Dalk_5066"/>
<protein>
    <submittedName>
        <fullName evidence="12">Heterodisulfide reductase, hybrid of subunits C and E</fullName>
    </submittedName>
</protein>
<name>B8FDV6_DESAL</name>
<dbReference type="eggNOG" id="COG2181">
    <property type="taxonomic scope" value="Bacteria"/>
</dbReference>
<dbReference type="eggNOG" id="COG1150">
    <property type="taxonomic scope" value="Bacteria"/>
</dbReference>
<dbReference type="eggNOG" id="COG0247">
    <property type="taxonomic scope" value="Bacteria"/>
</dbReference>
<keyword evidence="2" id="KW-1003">Cell membrane</keyword>
<dbReference type="PANTHER" id="PTHR43255">
    <property type="entry name" value="IRON-SULFUR-BINDING OXIDOREDUCTASE FADF-RELATED-RELATED"/>
    <property type="match status" value="1"/>
</dbReference>
<dbReference type="InterPro" id="IPR017896">
    <property type="entry name" value="4Fe4S_Fe-S-bd"/>
</dbReference>
<evidence type="ECO:0000256" key="8">
    <source>
        <dbReference type="ARBA" id="ARBA00023014"/>
    </source>
</evidence>
<evidence type="ECO:0000256" key="1">
    <source>
        <dbReference type="ARBA" id="ARBA00004651"/>
    </source>
</evidence>
<dbReference type="RefSeq" id="WP_015949774.1">
    <property type="nucleotide sequence ID" value="NC_011768.1"/>
</dbReference>
<dbReference type="EMBL" id="CP001322">
    <property type="protein sequence ID" value="ACL06737.1"/>
    <property type="molecule type" value="Genomic_DNA"/>
</dbReference>
<keyword evidence="4" id="KW-0479">Metal-binding</keyword>
<dbReference type="SUPFAM" id="SSF46548">
    <property type="entry name" value="alpha-helical ferredoxin"/>
    <property type="match status" value="2"/>
</dbReference>
<evidence type="ECO:0000256" key="10">
    <source>
        <dbReference type="SAM" id="Phobius"/>
    </source>
</evidence>